<dbReference type="EMBL" id="BOQE01000001">
    <property type="protein sequence ID" value="GIM48267.1"/>
    <property type="molecule type" value="Genomic_DNA"/>
</dbReference>
<feature type="transmembrane region" description="Helical" evidence="1">
    <location>
        <begin position="165"/>
        <end position="183"/>
    </location>
</feature>
<dbReference type="InterPro" id="IPR011642">
    <property type="entry name" value="Gate_dom"/>
</dbReference>
<evidence type="ECO:0000313" key="3">
    <source>
        <dbReference type="EMBL" id="GIM48267.1"/>
    </source>
</evidence>
<comment type="caution">
    <text evidence="3">The sequence shown here is derived from an EMBL/GenBank/DDBJ whole genome shotgun (WGS) entry which is preliminary data.</text>
</comment>
<feature type="transmembrane region" description="Helical" evidence="1">
    <location>
        <begin position="133"/>
        <end position="153"/>
    </location>
</feature>
<sequence length="202" mass="21593">MINVIWMGLLLIGMAVSAWTGKMDVVTQAVFAGAKAGITVTIGLLSFLVFWLGMMKIAEEAGLVQSLARLLWPIVRFLFPSVPPDHPALGSILANMSANILGLGNAATPLGLKAMKELQELNPDKKTASDAMCTLLAINTANITIIPATVIFYRSQFESANPTEIVGATIIATALGTAVAVILDRWFRKRESRRGGGPGWRS</sequence>
<evidence type="ECO:0000259" key="2">
    <source>
        <dbReference type="Pfam" id="PF07670"/>
    </source>
</evidence>
<organism evidence="3 5">
    <name type="scientific">Collibacillus ludicampi</name>
    <dbReference type="NCBI Taxonomy" id="2771369"/>
    <lineage>
        <taxon>Bacteria</taxon>
        <taxon>Bacillati</taxon>
        <taxon>Bacillota</taxon>
        <taxon>Bacilli</taxon>
        <taxon>Bacillales</taxon>
        <taxon>Alicyclobacillaceae</taxon>
        <taxon>Collibacillus</taxon>
    </lineage>
</organism>
<feature type="domain" description="Nucleoside transporter/FeoB GTPase Gate" evidence="2">
    <location>
        <begin position="42"/>
        <end position="150"/>
    </location>
</feature>
<dbReference type="EMBL" id="BOQE01000005">
    <property type="protein sequence ID" value="GIM48546.1"/>
    <property type="molecule type" value="Genomic_DNA"/>
</dbReference>
<feature type="transmembrane region" description="Helical" evidence="1">
    <location>
        <begin position="34"/>
        <end position="54"/>
    </location>
</feature>
<dbReference type="AlphaFoldDB" id="A0AAV4LMD5"/>
<evidence type="ECO:0000256" key="1">
    <source>
        <dbReference type="SAM" id="Phobius"/>
    </source>
</evidence>
<keyword evidence="1" id="KW-0472">Membrane</keyword>
<keyword evidence="5" id="KW-1185">Reference proteome</keyword>
<dbReference type="Proteomes" id="UP001057291">
    <property type="component" value="Unassembled WGS sequence"/>
</dbReference>
<dbReference type="RefSeq" id="WP_282201158.1">
    <property type="nucleotide sequence ID" value="NZ_BOQE01000001.1"/>
</dbReference>
<reference evidence="3" key="1">
    <citation type="journal article" date="2023" name="Int. J. Syst. Evol. Microbiol.">
        <title>Collibacillus ludicampi gen. nov., sp. nov., a new soil bacterium of the family Alicyclobacillaceae.</title>
        <authorList>
            <person name="Jojima T."/>
            <person name="Ioku Y."/>
            <person name="Fukuta Y."/>
            <person name="Shirasaka N."/>
            <person name="Matsumura Y."/>
            <person name="Mori M."/>
        </authorList>
    </citation>
    <scope>NUCLEOTIDE SEQUENCE</scope>
    <source>
        <strain evidence="3">TP075</strain>
    </source>
</reference>
<evidence type="ECO:0000313" key="5">
    <source>
        <dbReference type="Proteomes" id="UP001057291"/>
    </source>
</evidence>
<name>A0AAV4LMD5_9BACL</name>
<accession>A0AAV4LMD5</accession>
<proteinExistence type="predicted"/>
<gene>
    <name evidence="3" type="ORF">DNHGIG_38160</name>
    <name evidence="4" type="ORF">DNHGIG_40950</name>
</gene>
<evidence type="ECO:0000313" key="4">
    <source>
        <dbReference type="EMBL" id="GIM48546.1"/>
    </source>
</evidence>
<protein>
    <submittedName>
        <fullName evidence="3">Spore maturation protein A</fullName>
    </submittedName>
</protein>
<keyword evidence="1" id="KW-0812">Transmembrane</keyword>
<dbReference type="Pfam" id="PF07670">
    <property type="entry name" value="Gate"/>
    <property type="match status" value="1"/>
</dbReference>
<keyword evidence="1" id="KW-1133">Transmembrane helix</keyword>